<dbReference type="FunFam" id="1.20.58.220:FF:000004">
    <property type="entry name" value="Phosphate-specific transport system accessory protein PhoU"/>
    <property type="match status" value="1"/>
</dbReference>
<proteinExistence type="inferred from homology"/>
<dbReference type="InterPro" id="IPR026022">
    <property type="entry name" value="PhoU_dom"/>
</dbReference>
<comment type="subunit">
    <text evidence="3 8">Homodimer.</text>
</comment>
<dbReference type="AlphaFoldDB" id="A0A369CDI0"/>
<keyword evidence="5 8" id="KW-0963">Cytoplasm</keyword>
<dbReference type="RefSeq" id="WP_114279442.1">
    <property type="nucleotide sequence ID" value="NZ_QPJY01000003.1"/>
</dbReference>
<evidence type="ECO:0000259" key="10">
    <source>
        <dbReference type="Pfam" id="PF01895"/>
    </source>
</evidence>
<dbReference type="GO" id="GO:0005737">
    <property type="term" value="C:cytoplasm"/>
    <property type="evidence" value="ECO:0007669"/>
    <property type="project" value="UniProtKB-SubCell"/>
</dbReference>
<dbReference type="GO" id="GO:0045936">
    <property type="term" value="P:negative regulation of phosphate metabolic process"/>
    <property type="evidence" value="ECO:0007669"/>
    <property type="project" value="InterPro"/>
</dbReference>
<keyword evidence="12" id="KW-1185">Reference proteome</keyword>
<dbReference type="InterPro" id="IPR028366">
    <property type="entry name" value="PhoU"/>
</dbReference>
<protein>
    <recommendedName>
        <fullName evidence="8">Phosphate-specific transport system accessory protein PhoU</fullName>
    </recommendedName>
</protein>
<dbReference type="Proteomes" id="UP000252707">
    <property type="component" value="Unassembled WGS sequence"/>
</dbReference>
<evidence type="ECO:0000313" key="11">
    <source>
        <dbReference type="EMBL" id="RCX31268.1"/>
    </source>
</evidence>
<comment type="similarity">
    <text evidence="2 8">Belongs to the PhoU family.</text>
</comment>
<sequence>MTKPTEGHIVKRFDDQLTHLHGLVLQMGQMVIEQLQRSLRTLEEEDVETAREVAERDQEVNRLDIRVDDELVRVLAMRAPVGKDLREVMAVAKSVTDLERVGDEARRVAQLTQRLYGGNGASPNPSLLRDLFELGRGVTAALETTLRAFESLDLDLALEVLQHDETLDGEFQSALRRLSTYIMEDHRNVGHVVEVVLGLRALDRIGAHAKNIAGYIIYLANGRDVRHVPTERLLEELRAGG</sequence>
<dbReference type="OrthoDB" id="9814256at2"/>
<dbReference type="NCBIfam" id="TIGR02135">
    <property type="entry name" value="phoU_full"/>
    <property type="match status" value="1"/>
</dbReference>
<comment type="subcellular location">
    <subcellularLocation>
        <location evidence="1 8">Cytoplasm</location>
    </subcellularLocation>
</comment>
<dbReference type="PANTHER" id="PTHR42930">
    <property type="entry name" value="PHOSPHATE-SPECIFIC TRANSPORT SYSTEM ACCESSORY PROTEIN PHOU"/>
    <property type="match status" value="1"/>
</dbReference>
<evidence type="ECO:0000256" key="3">
    <source>
        <dbReference type="ARBA" id="ARBA00011738"/>
    </source>
</evidence>
<keyword evidence="4 8" id="KW-0813">Transport</keyword>
<feature type="domain" description="PhoU" evidence="10">
    <location>
        <begin position="133"/>
        <end position="214"/>
    </location>
</feature>
<keyword evidence="6 8" id="KW-0592">Phosphate transport</keyword>
<feature type="coiled-coil region" evidence="9">
    <location>
        <begin position="25"/>
        <end position="52"/>
    </location>
</feature>
<accession>A0A369CDI0</accession>
<evidence type="ECO:0000256" key="9">
    <source>
        <dbReference type="SAM" id="Coils"/>
    </source>
</evidence>
<dbReference type="PIRSF" id="PIRSF003107">
    <property type="entry name" value="PhoU"/>
    <property type="match status" value="1"/>
</dbReference>
<dbReference type="PANTHER" id="PTHR42930:SF3">
    <property type="entry name" value="PHOSPHATE-SPECIFIC TRANSPORT SYSTEM ACCESSORY PROTEIN PHOU"/>
    <property type="match status" value="1"/>
</dbReference>
<dbReference type="EMBL" id="QPJY01000003">
    <property type="protein sequence ID" value="RCX31268.1"/>
    <property type="molecule type" value="Genomic_DNA"/>
</dbReference>
<gene>
    <name evidence="11" type="ORF">DFQ59_103236</name>
</gene>
<dbReference type="GO" id="GO:0006817">
    <property type="term" value="P:phosphate ion transport"/>
    <property type="evidence" value="ECO:0007669"/>
    <property type="project" value="UniProtKB-KW"/>
</dbReference>
<evidence type="ECO:0000256" key="4">
    <source>
        <dbReference type="ARBA" id="ARBA00022448"/>
    </source>
</evidence>
<feature type="domain" description="PhoU" evidence="10">
    <location>
        <begin position="25"/>
        <end position="111"/>
    </location>
</feature>
<comment type="caution">
    <text evidence="11">The sequence shown here is derived from an EMBL/GenBank/DDBJ whole genome shotgun (WGS) entry which is preliminary data.</text>
</comment>
<dbReference type="GO" id="GO:0030643">
    <property type="term" value="P:intracellular phosphate ion homeostasis"/>
    <property type="evidence" value="ECO:0007669"/>
    <property type="project" value="InterPro"/>
</dbReference>
<evidence type="ECO:0000256" key="7">
    <source>
        <dbReference type="ARBA" id="ARBA00056181"/>
    </source>
</evidence>
<evidence type="ECO:0000256" key="1">
    <source>
        <dbReference type="ARBA" id="ARBA00004496"/>
    </source>
</evidence>
<keyword evidence="9" id="KW-0175">Coiled coil</keyword>
<organism evidence="11 12">
    <name type="scientific">Thioalbus denitrificans</name>
    <dbReference type="NCBI Taxonomy" id="547122"/>
    <lineage>
        <taxon>Bacteria</taxon>
        <taxon>Pseudomonadati</taxon>
        <taxon>Pseudomonadota</taxon>
        <taxon>Gammaproteobacteria</taxon>
        <taxon>Chromatiales</taxon>
        <taxon>Ectothiorhodospiraceae</taxon>
        <taxon>Thioalbus</taxon>
    </lineage>
</organism>
<evidence type="ECO:0000256" key="2">
    <source>
        <dbReference type="ARBA" id="ARBA00008107"/>
    </source>
</evidence>
<comment type="function">
    <text evidence="7 8">Plays a role in the regulation of phosphate uptake.</text>
</comment>
<evidence type="ECO:0000256" key="5">
    <source>
        <dbReference type="ARBA" id="ARBA00022490"/>
    </source>
</evidence>
<evidence type="ECO:0000313" key="12">
    <source>
        <dbReference type="Proteomes" id="UP000252707"/>
    </source>
</evidence>
<dbReference type="Pfam" id="PF01895">
    <property type="entry name" value="PhoU"/>
    <property type="match status" value="2"/>
</dbReference>
<evidence type="ECO:0000256" key="6">
    <source>
        <dbReference type="ARBA" id="ARBA00022592"/>
    </source>
</evidence>
<dbReference type="InterPro" id="IPR038078">
    <property type="entry name" value="PhoU-like_sf"/>
</dbReference>
<reference evidence="11 12" key="1">
    <citation type="submission" date="2018-07" db="EMBL/GenBank/DDBJ databases">
        <title>Genomic Encyclopedia of Type Strains, Phase IV (KMG-IV): sequencing the most valuable type-strain genomes for metagenomic binning, comparative biology and taxonomic classification.</title>
        <authorList>
            <person name="Goeker M."/>
        </authorList>
    </citation>
    <scope>NUCLEOTIDE SEQUENCE [LARGE SCALE GENOMIC DNA]</scope>
    <source>
        <strain evidence="11 12">DSM 26407</strain>
    </source>
</reference>
<evidence type="ECO:0000256" key="8">
    <source>
        <dbReference type="PIRNR" id="PIRNR003107"/>
    </source>
</evidence>
<name>A0A369CDI0_9GAMM</name>
<dbReference type="SUPFAM" id="SSF109755">
    <property type="entry name" value="PhoU-like"/>
    <property type="match status" value="1"/>
</dbReference>
<dbReference type="Gene3D" id="1.20.58.220">
    <property type="entry name" value="Phosphate transport system protein phou homolog 2, domain 2"/>
    <property type="match status" value="1"/>
</dbReference>